<dbReference type="Proteomes" id="UP000005365">
    <property type="component" value="Unassembled WGS sequence"/>
</dbReference>
<reference evidence="1" key="1">
    <citation type="submission" date="2009-07" db="EMBL/GenBank/DDBJ databases">
        <authorList>
            <person name="Weinstock G."/>
            <person name="Sodergren E."/>
            <person name="Clifton S."/>
            <person name="Fulton L."/>
            <person name="Fulton B."/>
            <person name="Courtney L."/>
            <person name="Fronick C."/>
            <person name="Harrison M."/>
            <person name="Strong C."/>
            <person name="Farmer C."/>
            <person name="Delahaunty K."/>
            <person name="Markovic C."/>
            <person name="Hall O."/>
            <person name="Minx P."/>
            <person name="Tomlinson C."/>
            <person name="Mitreva M."/>
            <person name="Nelson J."/>
            <person name="Hou S."/>
            <person name="Wollam A."/>
            <person name="Pepin K.H."/>
            <person name="Johnson M."/>
            <person name="Bhonagiri V."/>
            <person name="Nash W.E."/>
            <person name="Warren W."/>
            <person name="Chinwalla A."/>
            <person name="Mardis E.R."/>
            <person name="Wilson R.K."/>
        </authorList>
    </citation>
    <scope>NUCLEOTIDE SEQUENCE [LARGE SCALE GENOMIC DNA]</scope>
    <source>
        <strain evidence="1">ATCC 29256</strain>
    </source>
</reference>
<dbReference type="EMBL" id="ACKO02000005">
    <property type="protein sequence ID" value="EET45103.1"/>
    <property type="molecule type" value="Genomic_DNA"/>
</dbReference>
<protein>
    <submittedName>
        <fullName evidence="1">Uncharacterized protein</fullName>
    </submittedName>
</protein>
<accession>C6M3F0</accession>
<proteinExistence type="predicted"/>
<comment type="caution">
    <text evidence="1">The sequence shown here is derived from an EMBL/GenBank/DDBJ whole genome shotgun (WGS) entry which is preliminary data.</text>
</comment>
<keyword evidence="2" id="KW-1185">Reference proteome</keyword>
<dbReference type="AlphaFoldDB" id="C6M3F0"/>
<name>C6M3F0_NEISI</name>
<organism evidence="1 2">
    <name type="scientific">Neisseria sicca ATCC 29256</name>
    <dbReference type="NCBI Taxonomy" id="547045"/>
    <lineage>
        <taxon>Bacteria</taxon>
        <taxon>Pseudomonadati</taxon>
        <taxon>Pseudomonadota</taxon>
        <taxon>Betaproteobacteria</taxon>
        <taxon>Neisseriales</taxon>
        <taxon>Neisseriaceae</taxon>
        <taxon>Neisseria</taxon>
    </lineage>
</organism>
<sequence>MKRSSEKFSDDLFCIIFHVRHPIKKLSDDLSALSDTSSDLVFFTLYFVSHLLLKFI</sequence>
<evidence type="ECO:0000313" key="1">
    <source>
        <dbReference type="EMBL" id="EET45103.1"/>
    </source>
</evidence>
<gene>
    <name evidence="1" type="ORF">NEISICOT_01098</name>
</gene>
<evidence type="ECO:0000313" key="2">
    <source>
        <dbReference type="Proteomes" id="UP000005365"/>
    </source>
</evidence>